<evidence type="ECO:0000313" key="1">
    <source>
        <dbReference type="EMBL" id="VAW38088.1"/>
    </source>
</evidence>
<accession>A0A3B0V3J3</accession>
<reference evidence="1" key="1">
    <citation type="submission" date="2018-06" db="EMBL/GenBank/DDBJ databases">
        <authorList>
            <person name="Zhirakovskaya E."/>
        </authorList>
    </citation>
    <scope>NUCLEOTIDE SEQUENCE</scope>
</reference>
<organism evidence="1">
    <name type="scientific">hydrothermal vent metagenome</name>
    <dbReference type="NCBI Taxonomy" id="652676"/>
    <lineage>
        <taxon>unclassified sequences</taxon>
        <taxon>metagenomes</taxon>
        <taxon>ecological metagenomes</taxon>
    </lineage>
</organism>
<protein>
    <submittedName>
        <fullName evidence="1">Uncharacterized protein</fullName>
    </submittedName>
</protein>
<proteinExistence type="predicted"/>
<dbReference type="AlphaFoldDB" id="A0A3B0V3J3"/>
<sequence length="44" mass="5107">MTVEGCLERINFNKSPMIVISSRFLREIPLKIIIFEANLRDISV</sequence>
<gene>
    <name evidence="1" type="ORF">MNBD_CHLOROFLEXI01-1892</name>
</gene>
<name>A0A3B0V3J3_9ZZZZ</name>
<dbReference type="EMBL" id="UOEU01000694">
    <property type="protein sequence ID" value="VAW38088.1"/>
    <property type="molecule type" value="Genomic_DNA"/>
</dbReference>